<dbReference type="PROSITE" id="PS51679">
    <property type="entry name" value="SAM_MT_C5"/>
    <property type="match status" value="1"/>
</dbReference>
<dbReference type="SUPFAM" id="SSF53335">
    <property type="entry name" value="S-adenosyl-L-methionine-dependent methyltransferases"/>
    <property type="match status" value="1"/>
</dbReference>
<dbReference type="InterPro" id="IPR011257">
    <property type="entry name" value="DNA_glycosylase"/>
</dbReference>
<dbReference type="SUPFAM" id="SSF48150">
    <property type="entry name" value="DNA-glycosylase"/>
    <property type="match status" value="1"/>
</dbReference>
<dbReference type="Gene3D" id="1.10.340.30">
    <property type="entry name" value="Hypothetical protein, domain 2"/>
    <property type="match status" value="1"/>
</dbReference>
<evidence type="ECO:0000256" key="8">
    <source>
        <dbReference type="SAM" id="Coils"/>
    </source>
</evidence>
<organism evidence="9 10">
    <name type="scientific">Streptomyces lycii</name>
    <dbReference type="NCBI Taxonomy" id="2654337"/>
    <lineage>
        <taxon>Bacteria</taxon>
        <taxon>Bacillati</taxon>
        <taxon>Actinomycetota</taxon>
        <taxon>Actinomycetes</taxon>
        <taxon>Kitasatosporales</taxon>
        <taxon>Streptomycetaceae</taxon>
        <taxon>Streptomyces</taxon>
    </lineage>
</organism>
<feature type="active site" evidence="5">
    <location>
        <position position="193"/>
    </location>
</feature>
<dbReference type="PRINTS" id="PR00105">
    <property type="entry name" value="C5METTRFRASE"/>
</dbReference>
<evidence type="ECO:0000313" key="9">
    <source>
        <dbReference type="EMBL" id="KAF4408575.1"/>
    </source>
</evidence>
<evidence type="ECO:0000256" key="5">
    <source>
        <dbReference type="PROSITE-ProRule" id="PRU01016"/>
    </source>
</evidence>
<keyword evidence="8" id="KW-0175">Coiled coil</keyword>
<evidence type="ECO:0000256" key="1">
    <source>
        <dbReference type="ARBA" id="ARBA00022603"/>
    </source>
</evidence>
<dbReference type="PANTHER" id="PTHR10629">
    <property type="entry name" value="CYTOSINE-SPECIFIC METHYLTRANSFERASE"/>
    <property type="match status" value="1"/>
</dbReference>
<dbReference type="GO" id="GO:0032259">
    <property type="term" value="P:methylation"/>
    <property type="evidence" value="ECO:0007669"/>
    <property type="project" value="UniProtKB-KW"/>
</dbReference>
<comment type="catalytic activity">
    <reaction evidence="7">
        <text>a 2'-deoxycytidine in DNA + S-adenosyl-L-methionine = a 5-methyl-2'-deoxycytidine in DNA + S-adenosyl-L-homocysteine + H(+)</text>
        <dbReference type="Rhea" id="RHEA:13681"/>
        <dbReference type="Rhea" id="RHEA-COMP:11369"/>
        <dbReference type="Rhea" id="RHEA-COMP:11370"/>
        <dbReference type="ChEBI" id="CHEBI:15378"/>
        <dbReference type="ChEBI" id="CHEBI:57856"/>
        <dbReference type="ChEBI" id="CHEBI:59789"/>
        <dbReference type="ChEBI" id="CHEBI:85452"/>
        <dbReference type="ChEBI" id="CHEBI:85454"/>
        <dbReference type="EC" id="2.1.1.37"/>
    </reaction>
</comment>
<dbReference type="PANTHER" id="PTHR10629:SF52">
    <property type="entry name" value="DNA (CYTOSINE-5)-METHYLTRANSFERASE 1"/>
    <property type="match status" value="1"/>
</dbReference>
<gene>
    <name evidence="9" type="ORF">GCU69_13535</name>
</gene>
<comment type="similarity">
    <text evidence="5 6">Belongs to the class I-like SAM-binding methyltransferase superfamily. C5-methyltransferase family.</text>
</comment>
<dbReference type="NCBIfam" id="TIGR00675">
    <property type="entry name" value="dcm"/>
    <property type="match status" value="1"/>
</dbReference>
<evidence type="ECO:0000313" key="10">
    <source>
        <dbReference type="Proteomes" id="UP000621266"/>
    </source>
</evidence>
<sequence length="724" mass="81365">MGWLKSRTLHQVTNGYGEWTAVFTRQVTRVTDEALRRRGPAGSLAFAASCVISWRSFRSSGTEEWVVAKEKGAKNTYGVPLERSDYLKLDKHRHHCEPDDFRKWVQSGYGKGKHLAVDLFSGAGGLSLGLERAGWTTAAAVDFDERARETHAANFPGMSLCVDLGDDDQRGEFVQRILDSGADIDIVAGGPPCQPFSRAGRSKIRHLVEYHNRDPHDLRKELWRAYVDVVERLLPRAVLMENVPDMGLGDDFSVIRIIEAKLESLGYVTQVRLVDAWNYRVPQHRKRLILLARRDGGGFVWGKPKKQTTLRDAIGDLPALNPEALKAVGARVGDYDEEQEPKPSSFAKEMRRRADKGVIHDHMTRRVREDDFRIFTVMDSKTLYSELEEKLEEDEKDFQRYDAEQFTDKYKKLDWKELSRTITAHIAKDGYWYIHPEEARTLTVREAARIQTFPDRFRFAGTRSDAFRQIGNAVPPLLGEAAARVLLPQDVPAGDEAADKWPKVREELTRWAKEQRAGKQWHQFPGGRKMKPLGALVMAVLSGSKLHPKQLSDVMDEVAGHRELTQDVYLALVNAAPTTALRKRLEGRLSPVVDKPEVWVNADSVLDHSKVMGLKPAELALFRLLAGGDIMLVGQSALRVAARVQQNESHLTNRLTEGRLNLIKLLGAGRDAPVRMAAIRFIGENLCRDKQPVCGSCPLSDYCPTRPQEDEGTEATLDVAVTTG</sequence>
<keyword evidence="2 5" id="KW-0808">Transferase</keyword>
<keyword evidence="4" id="KW-0680">Restriction system</keyword>
<keyword evidence="10" id="KW-1185">Reference proteome</keyword>
<protein>
    <recommendedName>
        <fullName evidence="7">Cytosine-specific methyltransferase</fullName>
        <ecNumber evidence="7">2.1.1.37</ecNumber>
    </recommendedName>
</protein>
<evidence type="ECO:0000256" key="6">
    <source>
        <dbReference type="RuleBase" id="RU000416"/>
    </source>
</evidence>
<accession>A0ABQ7FJM0</accession>
<dbReference type="InterPro" id="IPR050390">
    <property type="entry name" value="C5-Methyltransferase"/>
</dbReference>
<dbReference type="InterPro" id="IPR018117">
    <property type="entry name" value="C5_DNA_meth_AS"/>
</dbReference>
<dbReference type="Gene3D" id="1.10.1670.10">
    <property type="entry name" value="Helix-hairpin-Helix base-excision DNA repair enzymes (C-terminal)"/>
    <property type="match status" value="1"/>
</dbReference>
<dbReference type="InterPro" id="IPR029063">
    <property type="entry name" value="SAM-dependent_MTases_sf"/>
</dbReference>
<comment type="caution">
    <text evidence="9">The sequence shown here is derived from an EMBL/GenBank/DDBJ whole genome shotgun (WGS) entry which is preliminary data.</text>
</comment>
<dbReference type="EC" id="2.1.1.37" evidence="7"/>
<keyword evidence="3 5" id="KW-0949">S-adenosyl-L-methionine</keyword>
<dbReference type="Gene3D" id="3.40.50.150">
    <property type="entry name" value="Vaccinia Virus protein VP39"/>
    <property type="match status" value="1"/>
</dbReference>
<dbReference type="GO" id="GO:0008168">
    <property type="term" value="F:methyltransferase activity"/>
    <property type="evidence" value="ECO:0007669"/>
    <property type="project" value="UniProtKB-KW"/>
</dbReference>
<dbReference type="Proteomes" id="UP000621266">
    <property type="component" value="Unassembled WGS sequence"/>
</dbReference>
<evidence type="ECO:0000256" key="4">
    <source>
        <dbReference type="ARBA" id="ARBA00022747"/>
    </source>
</evidence>
<feature type="coiled-coil region" evidence="8">
    <location>
        <begin position="377"/>
        <end position="404"/>
    </location>
</feature>
<keyword evidence="1 5" id="KW-0489">Methyltransferase</keyword>
<proteinExistence type="inferred from homology"/>
<dbReference type="InterPro" id="IPR023170">
    <property type="entry name" value="HhH_base_excis_C"/>
</dbReference>
<dbReference type="Pfam" id="PF00145">
    <property type="entry name" value="DNA_methylase"/>
    <property type="match status" value="1"/>
</dbReference>
<dbReference type="Gene3D" id="3.90.120.10">
    <property type="entry name" value="DNA Methylase, subunit A, domain 2"/>
    <property type="match status" value="1"/>
</dbReference>
<dbReference type="EMBL" id="WHPN01000270">
    <property type="protein sequence ID" value="KAF4408575.1"/>
    <property type="molecule type" value="Genomic_DNA"/>
</dbReference>
<name>A0ABQ7FJM0_9ACTN</name>
<dbReference type="PROSITE" id="PS00094">
    <property type="entry name" value="C5_MTASE_1"/>
    <property type="match status" value="1"/>
</dbReference>
<evidence type="ECO:0000256" key="2">
    <source>
        <dbReference type="ARBA" id="ARBA00022679"/>
    </source>
</evidence>
<evidence type="ECO:0000256" key="3">
    <source>
        <dbReference type="ARBA" id="ARBA00022691"/>
    </source>
</evidence>
<evidence type="ECO:0000256" key="7">
    <source>
        <dbReference type="RuleBase" id="RU000417"/>
    </source>
</evidence>
<dbReference type="InterPro" id="IPR001525">
    <property type="entry name" value="C5_MeTfrase"/>
</dbReference>
<reference evidence="9 10" key="1">
    <citation type="submission" date="2019-10" db="EMBL/GenBank/DDBJ databases">
        <title>Streptomyces tenebrisbrunneis sp.nov., an endogenous actinomycete isolated from of Lycium ruthenicum.</title>
        <authorList>
            <person name="Ma L."/>
        </authorList>
    </citation>
    <scope>NUCLEOTIDE SEQUENCE [LARGE SCALE GENOMIC DNA]</scope>
    <source>
        <strain evidence="9 10">TRM 66187</strain>
    </source>
</reference>